<name>A0A0F9S5I8_9ZZZZ</name>
<organism evidence="3">
    <name type="scientific">marine sediment metagenome</name>
    <dbReference type="NCBI Taxonomy" id="412755"/>
    <lineage>
        <taxon>unclassified sequences</taxon>
        <taxon>metagenomes</taxon>
        <taxon>ecological metagenomes</taxon>
    </lineage>
</organism>
<accession>A0A0F9S5I8</accession>
<feature type="compositionally biased region" description="Low complexity" evidence="2">
    <location>
        <begin position="40"/>
        <end position="50"/>
    </location>
</feature>
<sequence>MNTRARKPAVISLAIFVAAALLFVPLVGLAENDHSDHSATAEPAATTQPAEGKKHEMAAKHLATMAKLQALLAEAKQAADSKDIETAAKKIAEAQALLEKQHQAMHKHMKAMGATSGDKPAPQCPMCQAAPQASAKIANTRCPMMGSTLKLEKVTEKLTREFKGQKIGFCCGGCPAAWDNLSDEQKEAKLKKAAAK</sequence>
<dbReference type="EMBL" id="LAZR01000567">
    <property type="protein sequence ID" value="KKN64140.1"/>
    <property type="molecule type" value="Genomic_DNA"/>
</dbReference>
<dbReference type="AlphaFoldDB" id="A0A0F9S5I8"/>
<evidence type="ECO:0000256" key="1">
    <source>
        <dbReference type="SAM" id="Coils"/>
    </source>
</evidence>
<proteinExistence type="predicted"/>
<feature type="coiled-coil region" evidence="1">
    <location>
        <begin position="58"/>
        <end position="104"/>
    </location>
</feature>
<feature type="region of interest" description="Disordered" evidence="2">
    <location>
        <begin position="35"/>
        <end position="54"/>
    </location>
</feature>
<evidence type="ECO:0000313" key="3">
    <source>
        <dbReference type="EMBL" id="KKN64140.1"/>
    </source>
</evidence>
<reference evidence="3" key="1">
    <citation type="journal article" date="2015" name="Nature">
        <title>Complex archaea that bridge the gap between prokaryotes and eukaryotes.</title>
        <authorList>
            <person name="Spang A."/>
            <person name="Saw J.H."/>
            <person name="Jorgensen S.L."/>
            <person name="Zaremba-Niedzwiedzka K."/>
            <person name="Martijn J."/>
            <person name="Lind A.E."/>
            <person name="van Eijk R."/>
            <person name="Schleper C."/>
            <person name="Guy L."/>
            <person name="Ettema T.J."/>
        </authorList>
    </citation>
    <scope>NUCLEOTIDE SEQUENCE</scope>
</reference>
<protein>
    <submittedName>
        <fullName evidence="3">Uncharacterized protein</fullName>
    </submittedName>
</protein>
<evidence type="ECO:0000256" key="2">
    <source>
        <dbReference type="SAM" id="MobiDB-lite"/>
    </source>
</evidence>
<gene>
    <name evidence="3" type="ORF">LCGC14_0494810</name>
</gene>
<keyword evidence="1" id="KW-0175">Coiled coil</keyword>
<comment type="caution">
    <text evidence="3">The sequence shown here is derived from an EMBL/GenBank/DDBJ whole genome shotgun (WGS) entry which is preliminary data.</text>
</comment>